<evidence type="ECO:0000313" key="3">
    <source>
        <dbReference type="Proteomes" id="UP001144471"/>
    </source>
</evidence>
<dbReference type="GO" id="GO:0016747">
    <property type="term" value="F:acyltransferase activity, transferring groups other than amino-acyl groups"/>
    <property type="evidence" value="ECO:0007669"/>
    <property type="project" value="InterPro"/>
</dbReference>
<sequence length="266" mass="30807">MLEVKTREFKNHLKDFIHFSDVIAIEAILRGGSKGQLYINNLKKPEALVIWNEFDGFYVSLSNDRFLKYVRDIIVDALKNNTRGSTEFVIYIDKKYDNQVAQIIPSDEYSKLKVLFYTTDNFLRSGQSLGNIPVKEIKYFTDINSYMGFEKLREVIESTWTSYEVFKVYGEGLVAINENNKQIIGYCISEHATKSSIEFSIEVEESYQRQGIGFELGQRMVKICKSIDKRPCWYCTGDNVASMKLAEKLGLELKSSFHVWYFDSGK</sequence>
<dbReference type="RefSeq" id="WP_281837955.1">
    <property type="nucleotide sequence ID" value="NZ_BSDY01000041.1"/>
</dbReference>
<keyword evidence="3" id="KW-1185">Reference proteome</keyword>
<dbReference type="Gene3D" id="3.40.630.30">
    <property type="match status" value="1"/>
</dbReference>
<dbReference type="InterPro" id="IPR027365">
    <property type="entry name" value="GNAT_acetyltra_YdfB-like"/>
</dbReference>
<dbReference type="Pfam" id="PF12746">
    <property type="entry name" value="GNAT_acetyltran"/>
    <property type="match status" value="1"/>
</dbReference>
<dbReference type="PANTHER" id="PTHR31143:SF2">
    <property type="entry name" value="FR47-LIKE DOMAIN-CONTAINING PROTEIN-RELATED"/>
    <property type="match status" value="1"/>
</dbReference>
<proteinExistence type="predicted"/>
<dbReference type="Proteomes" id="UP001144471">
    <property type="component" value="Unassembled WGS sequence"/>
</dbReference>
<dbReference type="InterPro" id="IPR016181">
    <property type="entry name" value="Acyl_CoA_acyltransferase"/>
</dbReference>
<gene>
    <name evidence="2" type="ORF">PM10SUCC1_37580</name>
</gene>
<feature type="domain" description="N-acetyltransferase" evidence="1">
    <location>
        <begin position="132"/>
        <end position="266"/>
    </location>
</feature>
<comment type="caution">
    <text evidence="2">The sequence shown here is derived from an EMBL/GenBank/DDBJ whole genome shotgun (WGS) entry which is preliminary data.</text>
</comment>
<protein>
    <recommendedName>
        <fullName evidence="1">N-acetyltransferase domain-containing protein</fullName>
    </recommendedName>
</protein>
<evidence type="ECO:0000313" key="2">
    <source>
        <dbReference type="EMBL" id="GLI58244.1"/>
    </source>
</evidence>
<dbReference type="CDD" id="cd04301">
    <property type="entry name" value="NAT_SF"/>
    <property type="match status" value="1"/>
</dbReference>
<reference evidence="2" key="1">
    <citation type="submission" date="2022-12" db="EMBL/GenBank/DDBJ databases">
        <title>Reference genome sequencing for broad-spectrum identification of bacterial and archaeal isolates by mass spectrometry.</title>
        <authorList>
            <person name="Sekiguchi Y."/>
            <person name="Tourlousse D.M."/>
        </authorList>
    </citation>
    <scope>NUCLEOTIDE SEQUENCE</scope>
    <source>
        <strain evidence="2">10succ1</strain>
    </source>
</reference>
<evidence type="ECO:0000259" key="1">
    <source>
        <dbReference type="PROSITE" id="PS51186"/>
    </source>
</evidence>
<dbReference type="PANTHER" id="PTHR31143">
    <property type="match status" value="1"/>
</dbReference>
<organism evidence="2 3">
    <name type="scientific">Propionigenium maris DSM 9537</name>
    <dbReference type="NCBI Taxonomy" id="1123000"/>
    <lineage>
        <taxon>Bacteria</taxon>
        <taxon>Fusobacteriati</taxon>
        <taxon>Fusobacteriota</taxon>
        <taxon>Fusobacteriia</taxon>
        <taxon>Fusobacteriales</taxon>
        <taxon>Fusobacteriaceae</taxon>
        <taxon>Propionigenium</taxon>
    </lineage>
</organism>
<dbReference type="PROSITE" id="PS51186">
    <property type="entry name" value="GNAT"/>
    <property type="match status" value="1"/>
</dbReference>
<accession>A0A9W6GQ76</accession>
<dbReference type="InterPro" id="IPR000182">
    <property type="entry name" value="GNAT_dom"/>
</dbReference>
<dbReference type="AlphaFoldDB" id="A0A9W6GQ76"/>
<dbReference type="EMBL" id="BSDY01000041">
    <property type="protein sequence ID" value="GLI58244.1"/>
    <property type="molecule type" value="Genomic_DNA"/>
</dbReference>
<dbReference type="SUPFAM" id="SSF55729">
    <property type="entry name" value="Acyl-CoA N-acyltransferases (Nat)"/>
    <property type="match status" value="1"/>
</dbReference>
<name>A0A9W6GQ76_9FUSO</name>